<evidence type="ECO:0000313" key="10">
    <source>
        <dbReference type="EMBL" id="ANN70829.1"/>
    </source>
</evidence>
<feature type="transmembrane region" description="Helical" evidence="9">
    <location>
        <begin position="191"/>
        <end position="215"/>
    </location>
</feature>
<dbReference type="PANTHER" id="PTHR11795:SF450">
    <property type="entry name" value="ABC TRANSPORTER PERMEASE PROTEIN"/>
    <property type="match status" value="1"/>
</dbReference>
<feature type="transmembrane region" description="Helical" evidence="9">
    <location>
        <begin position="94"/>
        <end position="113"/>
    </location>
</feature>
<comment type="similarity">
    <text evidence="8">Belongs to the binding-protein-dependent transport system permease family. LivHM subfamily.</text>
</comment>
<evidence type="ECO:0000256" key="7">
    <source>
        <dbReference type="ARBA" id="ARBA00023136"/>
    </source>
</evidence>
<evidence type="ECO:0000313" key="11">
    <source>
        <dbReference type="Proteomes" id="UP000092213"/>
    </source>
</evidence>
<dbReference type="CDD" id="cd06582">
    <property type="entry name" value="TM_PBP1_LivH_like"/>
    <property type="match status" value="1"/>
</dbReference>
<comment type="subcellular location">
    <subcellularLocation>
        <location evidence="1">Cell membrane</location>
        <topology evidence="1">Multi-pass membrane protein</topology>
    </subcellularLocation>
</comment>
<evidence type="ECO:0000256" key="8">
    <source>
        <dbReference type="ARBA" id="ARBA00037998"/>
    </source>
</evidence>
<evidence type="ECO:0000256" key="4">
    <source>
        <dbReference type="ARBA" id="ARBA00022692"/>
    </source>
</evidence>
<dbReference type="EMBL" id="CP016171">
    <property type="protein sequence ID" value="ANN70829.1"/>
    <property type="molecule type" value="Genomic_DNA"/>
</dbReference>
<feature type="transmembrane region" description="Helical" evidence="9">
    <location>
        <begin position="149"/>
        <end position="171"/>
    </location>
</feature>
<evidence type="ECO:0000256" key="5">
    <source>
        <dbReference type="ARBA" id="ARBA00022970"/>
    </source>
</evidence>
<dbReference type="Proteomes" id="UP000092213">
    <property type="component" value="Chromosome"/>
</dbReference>
<dbReference type="InterPro" id="IPR052157">
    <property type="entry name" value="BCAA_transport_permease"/>
</dbReference>
<gene>
    <name evidence="10" type="ORF">BAU08_05335</name>
</gene>
<evidence type="ECO:0000256" key="2">
    <source>
        <dbReference type="ARBA" id="ARBA00022448"/>
    </source>
</evidence>
<name>A0A193FUV8_9BORD</name>
<evidence type="ECO:0000256" key="9">
    <source>
        <dbReference type="SAM" id="Phobius"/>
    </source>
</evidence>
<keyword evidence="2" id="KW-0813">Transport</keyword>
<feature type="transmembrane region" description="Helical" evidence="9">
    <location>
        <begin position="236"/>
        <end position="262"/>
    </location>
</feature>
<dbReference type="GO" id="GO:0022857">
    <property type="term" value="F:transmembrane transporter activity"/>
    <property type="evidence" value="ECO:0007669"/>
    <property type="project" value="InterPro"/>
</dbReference>
<dbReference type="Pfam" id="PF02653">
    <property type="entry name" value="BPD_transp_2"/>
    <property type="match status" value="1"/>
</dbReference>
<dbReference type="GO" id="GO:0005886">
    <property type="term" value="C:plasma membrane"/>
    <property type="evidence" value="ECO:0007669"/>
    <property type="project" value="UniProtKB-SubCell"/>
</dbReference>
<organism evidence="10 11">
    <name type="scientific">Bordetella bronchialis</name>
    <dbReference type="NCBI Taxonomy" id="463025"/>
    <lineage>
        <taxon>Bacteria</taxon>
        <taxon>Pseudomonadati</taxon>
        <taxon>Pseudomonadota</taxon>
        <taxon>Betaproteobacteria</taxon>
        <taxon>Burkholderiales</taxon>
        <taxon>Alcaligenaceae</taxon>
        <taxon>Bordetella</taxon>
    </lineage>
</organism>
<keyword evidence="5" id="KW-0029">Amino-acid transport</keyword>
<dbReference type="RefSeq" id="WP_066668397.1">
    <property type="nucleotide sequence ID" value="NZ_CP016171.1"/>
</dbReference>
<proteinExistence type="inferred from homology"/>
<evidence type="ECO:0000256" key="6">
    <source>
        <dbReference type="ARBA" id="ARBA00022989"/>
    </source>
</evidence>
<evidence type="ECO:0000256" key="1">
    <source>
        <dbReference type="ARBA" id="ARBA00004651"/>
    </source>
</evidence>
<dbReference type="STRING" id="463025.BAU08_05335"/>
<protein>
    <submittedName>
        <fullName evidence="10">ABC transporter permease</fullName>
    </submittedName>
</protein>
<feature type="transmembrane region" description="Helical" evidence="9">
    <location>
        <begin position="316"/>
        <end position="335"/>
    </location>
</feature>
<dbReference type="PANTHER" id="PTHR11795">
    <property type="entry name" value="BRANCHED-CHAIN AMINO ACID TRANSPORT SYSTEM PERMEASE PROTEIN LIVH"/>
    <property type="match status" value="1"/>
</dbReference>
<feature type="transmembrane region" description="Helical" evidence="9">
    <location>
        <begin position="282"/>
        <end position="304"/>
    </location>
</feature>
<dbReference type="AlphaFoldDB" id="A0A193FUV8"/>
<keyword evidence="7 9" id="KW-0472">Membrane</keyword>
<keyword evidence="3" id="KW-1003">Cell membrane</keyword>
<feature type="transmembrane region" description="Helical" evidence="9">
    <location>
        <begin position="119"/>
        <end position="137"/>
    </location>
</feature>
<feature type="transmembrane region" description="Helical" evidence="9">
    <location>
        <begin position="44"/>
        <end position="73"/>
    </location>
</feature>
<keyword evidence="4 9" id="KW-0812">Transmembrane</keyword>
<keyword evidence="6 9" id="KW-1133">Transmembrane helix</keyword>
<dbReference type="InterPro" id="IPR001851">
    <property type="entry name" value="ABC_transp_permease"/>
</dbReference>
<reference evidence="10 11" key="1">
    <citation type="submission" date="2016-06" db="EMBL/GenBank/DDBJ databases">
        <title>Complete genome sequences of Bordetella bronchialis and Bordetella flabilis.</title>
        <authorList>
            <person name="LiPuma J.J."/>
            <person name="Spilker T."/>
        </authorList>
    </citation>
    <scope>NUCLEOTIDE SEQUENCE [LARGE SCALE GENOMIC DNA]</scope>
    <source>
        <strain evidence="10 11">AU17976</strain>
    </source>
</reference>
<feature type="transmembrane region" description="Helical" evidence="9">
    <location>
        <begin position="18"/>
        <end position="38"/>
    </location>
</feature>
<dbReference type="GO" id="GO:0006865">
    <property type="term" value="P:amino acid transport"/>
    <property type="evidence" value="ECO:0007669"/>
    <property type="project" value="UniProtKB-KW"/>
</dbReference>
<sequence>MNAQIALILGQDGIANGAVYALLALCILLVFSVTRVLFIPQGEFVVYGALCMAAMQSGRVPALVWLLAAFAVAEAVADARGRGRGAADIPPRRLLAKTAYPFVLAAILGMLPLAALPAWLQGMLTLAIVAPMGPQLYRLFYQPIAEASTLVLLIVSIALHLALVGLGLLAFGPEGARAAPFSDARYALGPVAVASQTLWIVAVSLLWMLALYRFFGRTLPGRALLAAADNRAGARLVGISPAFAGRAVFLLAATLGACSGILVGPATTLYYDSGFLISLKGFVAAIVGGLASYPLAVAGALGVGLIESFSAFWASAYKEIIVFTLIIPFLLWRSLRHGAIEDEEE</sequence>
<evidence type="ECO:0000256" key="3">
    <source>
        <dbReference type="ARBA" id="ARBA00022475"/>
    </source>
</evidence>
<accession>A0A193FUV8</accession>